<accession>A0A6F8XYE0</accession>
<organism evidence="3 4">
    <name type="scientific">Phytohabitans flavus</name>
    <dbReference type="NCBI Taxonomy" id="1076124"/>
    <lineage>
        <taxon>Bacteria</taxon>
        <taxon>Bacillati</taxon>
        <taxon>Actinomycetota</taxon>
        <taxon>Actinomycetes</taxon>
        <taxon>Micromonosporales</taxon>
        <taxon>Micromonosporaceae</taxon>
    </lineage>
</organism>
<dbReference type="Proteomes" id="UP000502508">
    <property type="component" value="Chromosome"/>
</dbReference>
<evidence type="ECO:0000313" key="4">
    <source>
        <dbReference type="Proteomes" id="UP000502508"/>
    </source>
</evidence>
<reference evidence="3 4" key="1">
    <citation type="submission" date="2020-03" db="EMBL/GenBank/DDBJ databases">
        <title>Whole genome shotgun sequence of Phytohabitans flavus NBRC 107702.</title>
        <authorList>
            <person name="Komaki H."/>
            <person name="Tamura T."/>
        </authorList>
    </citation>
    <scope>NUCLEOTIDE SEQUENCE [LARGE SCALE GENOMIC DNA]</scope>
    <source>
        <strain evidence="3 4">NBRC 107702</strain>
    </source>
</reference>
<keyword evidence="4" id="KW-1185">Reference proteome</keyword>
<evidence type="ECO:0000259" key="2">
    <source>
        <dbReference type="Pfam" id="PF13400"/>
    </source>
</evidence>
<keyword evidence="1" id="KW-1133">Transmembrane helix</keyword>
<dbReference type="InterPro" id="IPR028087">
    <property type="entry name" value="Tad_N"/>
</dbReference>
<reference evidence="3 4" key="2">
    <citation type="submission" date="2020-03" db="EMBL/GenBank/DDBJ databases">
        <authorList>
            <person name="Ichikawa N."/>
            <person name="Kimura A."/>
            <person name="Kitahashi Y."/>
            <person name="Uohara A."/>
        </authorList>
    </citation>
    <scope>NUCLEOTIDE SEQUENCE [LARGE SCALE GENOMIC DNA]</scope>
    <source>
        <strain evidence="3 4">NBRC 107702</strain>
    </source>
</reference>
<dbReference type="AlphaFoldDB" id="A0A6F8XYE0"/>
<feature type="domain" description="Putative Flp pilus-assembly TadG-like N-terminal" evidence="2">
    <location>
        <begin position="22"/>
        <end position="68"/>
    </location>
</feature>
<keyword evidence="1" id="KW-0812">Transmembrane</keyword>
<dbReference type="KEGG" id="pfla:Pflav_052430"/>
<dbReference type="Pfam" id="PF13400">
    <property type="entry name" value="Tad"/>
    <property type="match status" value="1"/>
</dbReference>
<dbReference type="RefSeq" id="WP_345072542.1">
    <property type="nucleotide sequence ID" value="NZ_BAABAP010000011.1"/>
</dbReference>
<protein>
    <recommendedName>
        <fullName evidence="2">Putative Flp pilus-assembly TadG-like N-terminal domain-containing protein</fullName>
    </recommendedName>
</protein>
<dbReference type="EMBL" id="AP022870">
    <property type="protein sequence ID" value="BCB78833.1"/>
    <property type="molecule type" value="Genomic_DNA"/>
</dbReference>
<sequence>MPELSGVLGRLGGRRGDRGTVAALVAVLLAGGVLLGMGALVVDVGRIYVERAELQGGADAASVAVARACVTRPDRCTDGQMSAVADDYAADNAKDGLANATVCGYVPRMSGLSGPIEDCPSGQPDNLTKCFGVRPAKPTPFIEVRTTTEVEGGTALPPIFGGAVTDTDGATVAACSRVTWGPVHTAEAELGLAICKTQFDEATMRRGVRVFQPPPVGGDHARGVNEITLRVSMGDRSCGGAPSGFVWIKHDSSGDTCPHPLKVDTDEGAAAHGRDITGGCARALEEIVRNPRPVAVAIYSSGHSGNVTTEGIAMFVPTGWRYHEDFWEKGPDPRNRRSDLSRRRLCARDPATMCLYGYFTTKIFSADTVPTDDHYGAVVVKTIG</sequence>
<proteinExistence type="predicted"/>
<gene>
    <name evidence="3" type="ORF">Pflav_052430</name>
</gene>
<name>A0A6F8XYE0_9ACTN</name>
<evidence type="ECO:0000313" key="3">
    <source>
        <dbReference type="EMBL" id="BCB78833.1"/>
    </source>
</evidence>
<evidence type="ECO:0000256" key="1">
    <source>
        <dbReference type="SAM" id="Phobius"/>
    </source>
</evidence>
<feature type="transmembrane region" description="Helical" evidence="1">
    <location>
        <begin position="21"/>
        <end position="42"/>
    </location>
</feature>
<keyword evidence="1" id="KW-0472">Membrane</keyword>